<name>A0A4R4JYU0_9BACT</name>
<dbReference type="InterPro" id="IPR007492">
    <property type="entry name" value="LytTR_DNA-bd_dom"/>
</dbReference>
<dbReference type="OrthoDB" id="646623at2"/>
<feature type="modified residue" description="4-aspartylphosphate" evidence="2">
    <location>
        <position position="55"/>
    </location>
</feature>
<dbReference type="GO" id="GO:0005829">
    <property type="term" value="C:cytosol"/>
    <property type="evidence" value="ECO:0007669"/>
    <property type="project" value="TreeGrafter"/>
</dbReference>
<dbReference type="InterPro" id="IPR011006">
    <property type="entry name" value="CheY-like_superfamily"/>
</dbReference>
<comment type="caution">
    <text evidence="4">The sequence shown here is derived from an EMBL/GenBank/DDBJ whole genome shotgun (WGS) entry which is preliminary data.</text>
</comment>
<dbReference type="EMBL" id="SMJU01000018">
    <property type="protein sequence ID" value="TDB60008.1"/>
    <property type="molecule type" value="Genomic_DNA"/>
</dbReference>
<dbReference type="Proteomes" id="UP000295706">
    <property type="component" value="Unassembled WGS sequence"/>
</dbReference>
<keyword evidence="2" id="KW-0597">Phosphoprotein</keyword>
<dbReference type="InterPro" id="IPR001789">
    <property type="entry name" value="Sig_transdc_resp-reg_receiver"/>
</dbReference>
<accession>A0A4R4JYU0</accession>
<dbReference type="GO" id="GO:0000156">
    <property type="term" value="F:phosphorelay response regulator activity"/>
    <property type="evidence" value="ECO:0007669"/>
    <property type="project" value="TreeGrafter"/>
</dbReference>
<dbReference type="InterPro" id="IPR039420">
    <property type="entry name" value="WalR-like"/>
</dbReference>
<dbReference type="AlphaFoldDB" id="A0A4R4JYU0"/>
<dbReference type="PANTHER" id="PTHR48111:SF69">
    <property type="entry name" value="RESPONSE REGULATOR RECEIVER"/>
    <property type="match status" value="1"/>
</dbReference>
<dbReference type="Gene3D" id="2.40.50.1020">
    <property type="entry name" value="LytTr DNA-binding domain"/>
    <property type="match status" value="1"/>
</dbReference>
<dbReference type="Gene3D" id="3.40.50.2300">
    <property type="match status" value="1"/>
</dbReference>
<dbReference type="PANTHER" id="PTHR48111">
    <property type="entry name" value="REGULATOR OF RPOS"/>
    <property type="match status" value="1"/>
</dbReference>
<gene>
    <name evidence="4" type="ORF">EZE20_21275</name>
</gene>
<dbReference type="PROSITE" id="PS50110">
    <property type="entry name" value="RESPONSE_REGULATORY"/>
    <property type="match status" value="1"/>
</dbReference>
<dbReference type="RefSeq" id="WP_132121547.1">
    <property type="nucleotide sequence ID" value="NZ_SMJU01000018.1"/>
</dbReference>
<keyword evidence="5" id="KW-1185">Reference proteome</keyword>
<dbReference type="GO" id="GO:0000976">
    <property type="term" value="F:transcription cis-regulatory region binding"/>
    <property type="evidence" value="ECO:0007669"/>
    <property type="project" value="TreeGrafter"/>
</dbReference>
<sequence>MNILLLEDEPLVARSLILALETLEPDARILGPLDSVQQSLDWFDKNPEPDLILADIQLSDGVSFDIFRQRNIQCPLIFCTAYDAYAVRAFKLNSVDYLLKPIDPDELKRALEKFHRLHTASIPATENPLATLLEQLEQRTVPAYKRRFLANFHRTVVAVAAERVAFFVRDEVIWLVTTDGQRLITDYNSLDELDELLDPTEFFRASRKHTVRKIALEGYRTHYTGKLELVISNCPEEEITVSKEKAAQFRKWFEEE</sequence>
<dbReference type="SMART" id="SM00448">
    <property type="entry name" value="REC"/>
    <property type="match status" value="1"/>
</dbReference>
<dbReference type="GO" id="GO:0006355">
    <property type="term" value="P:regulation of DNA-templated transcription"/>
    <property type="evidence" value="ECO:0007669"/>
    <property type="project" value="TreeGrafter"/>
</dbReference>
<dbReference type="GO" id="GO:0032993">
    <property type="term" value="C:protein-DNA complex"/>
    <property type="evidence" value="ECO:0007669"/>
    <property type="project" value="TreeGrafter"/>
</dbReference>
<dbReference type="SUPFAM" id="SSF52172">
    <property type="entry name" value="CheY-like"/>
    <property type="match status" value="1"/>
</dbReference>
<evidence type="ECO:0000259" key="3">
    <source>
        <dbReference type="PROSITE" id="PS50110"/>
    </source>
</evidence>
<evidence type="ECO:0000256" key="1">
    <source>
        <dbReference type="ARBA" id="ARBA00023125"/>
    </source>
</evidence>
<evidence type="ECO:0000256" key="2">
    <source>
        <dbReference type="PROSITE-ProRule" id="PRU00169"/>
    </source>
</evidence>
<dbReference type="Pfam" id="PF04397">
    <property type="entry name" value="LytTR"/>
    <property type="match status" value="1"/>
</dbReference>
<dbReference type="SMART" id="SM00850">
    <property type="entry name" value="LytTR"/>
    <property type="match status" value="1"/>
</dbReference>
<organism evidence="4 5">
    <name type="scientific">Arundinibacter roseus</name>
    <dbReference type="NCBI Taxonomy" id="2070510"/>
    <lineage>
        <taxon>Bacteria</taxon>
        <taxon>Pseudomonadati</taxon>
        <taxon>Bacteroidota</taxon>
        <taxon>Cytophagia</taxon>
        <taxon>Cytophagales</taxon>
        <taxon>Spirosomataceae</taxon>
        <taxon>Arundinibacter</taxon>
    </lineage>
</organism>
<protein>
    <submittedName>
        <fullName evidence="4">Response regulator transcription factor</fullName>
    </submittedName>
</protein>
<evidence type="ECO:0000313" key="5">
    <source>
        <dbReference type="Proteomes" id="UP000295706"/>
    </source>
</evidence>
<feature type="domain" description="Response regulatory" evidence="3">
    <location>
        <begin position="2"/>
        <end position="115"/>
    </location>
</feature>
<evidence type="ECO:0000313" key="4">
    <source>
        <dbReference type="EMBL" id="TDB60008.1"/>
    </source>
</evidence>
<proteinExistence type="predicted"/>
<keyword evidence="1" id="KW-0238">DNA-binding</keyword>
<dbReference type="Pfam" id="PF00072">
    <property type="entry name" value="Response_reg"/>
    <property type="match status" value="1"/>
</dbReference>
<reference evidence="4 5" key="1">
    <citation type="submission" date="2019-02" db="EMBL/GenBank/DDBJ databases">
        <title>Arundinibacter roseus gen. nov., sp. nov., a new member of the family Cytophagaceae.</title>
        <authorList>
            <person name="Szuroczki S."/>
            <person name="Khayer B."/>
            <person name="Sproer C."/>
            <person name="Toumi M."/>
            <person name="Szabo A."/>
            <person name="Felfoldi T."/>
            <person name="Schumann P."/>
            <person name="Toth E."/>
        </authorList>
    </citation>
    <scope>NUCLEOTIDE SEQUENCE [LARGE SCALE GENOMIC DNA]</scope>
    <source>
        <strain evidence="4 5">DMA-k-7a</strain>
    </source>
</reference>